<feature type="compositionally biased region" description="Low complexity" evidence="1">
    <location>
        <begin position="318"/>
        <end position="327"/>
    </location>
</feature>
<dbReference type="OMA" id="TERDPWL"/>
<dbReference type="InParanoid" id="A0A165A3W1"/>
<dbReference type="EMBL" id="KV407464">
    <property type="protein sequence ID" value="KZF19914.1"/>
    <property type="molecule type" value="Genomic_DNA"/>
</dbReference>
<dbReference type="PANTHER" id="PTHR42055:SF1">
    <property type="entry name" value="YALI0E03476P"/>
    <property type="match status" value="1"/>
</dbReference>
<gene>
    <name evidence="3" type="ORF">L228DRAFT_250331</name>
</gene>
<organism evidence="3 4">
    <name type="scientific">Xylona heveae (strain CBS 132557 / TC161)</name>
    <dbReference type="NCBI Taxonomy" id="1328760"/>
    <lineage>
        <taxon>Eukaryota</taxon>
        <taxon>Fungi</taxon>
        <taxon>Dikarya</taxon>
        <taxon>Ascomycota</taxon>
        <taxon>Pezizomycotina</taxon>
        <taxon>Xylonomycetes</taxon>
        <taxon>Xylonales</taxon>
        <taxon>Xylonaceae</taxon>
        <taxon>Xylona</taxon>
    </lineage>
</organism>
<dbReference type="RefSeq" id="XP_018185469.1">
    <property type="nucleotide sequence ID" value="XM_018333302.1"/>
</dbReference>
<feature type="transmembrane region" description="Helical" evidence="2">
    <location>
        <begin position="21"/>
        <end position="41"/>
    </location>
</feature>
<feature type="region of interest" description="Disordered" evidence="1">
    <location>
        <begin position="546"/>
        <end position="575"/>
    </location>
</feature>
<evidence type="ECO:0000256" key="2">
    <source>
        <dbReference type="SAM" id="Phobius"/>
    </source>
</evidence>
<sequence length="659" mass="73084">MPVQPTLFGRAISGRRLPPRRFLVVFALIASLAIYSLVQLLPSSYAVPSAPSVGDLSGQKSSSHLHRPKFPKLSVPSIHNPFRQAAHEPPVQANSTSGEASWFSDWKWLNPFSSSITLDENRAVLPPLRPRPPIYTFYDPNANTDSETRDAESKLLLAWRRAWWAQGFRPAVLGRAESMKNPMYESLQLLRLEPDIEEEMARWLAWGHMGAGILASHLAFPMASYDEALLSYLRRGDYPKLTRYEGLGSGLFCGDQNAINAAIKQALANPELRNSKSIVDSLPKATFDVDPNHDSIALYDAATVASKYKPIAEKITGTDAGSATSSSSKDKEAAAADSSAAASPAEGLQQLVQLINSHLHLIFQNNFYDGIQVLKPWPLHTTALVEPAYEIAQRLAECSFTPMQSSCPPNRPRCKPCLPTHPMQVTTPESFFNTSTKYIIGTVPHPYTLLSLAFQREQKDITTRFVRRDTDRDVWLMKVTKELTKAGGTGSSRVVHFKDSVASTWGAAHSYWLTGDTMPMDSDSASLTADVDWHFGFVLPRPGEYVDAGTSETPVPGPERRPQPPKPKIPPPSTEELAKEKAMLAAARQVLKSNDKKLEAVKAMVEAWNLADAEAWRFARAFAARANVERAKWEEDEKNFAGTESRGIGWGRWFDRRTQ</sequence>
<evidence type="ECO:0000313" key="3">
    <source>
        <dbReference type="EMBL" id="KZF19914.1"/>
    </source>
</evidence>
<reference evidence="3 4" key="1">
    <citation type="journal article" date="2016" name="Fungal Biol.">
        <title>The genome of Xylona heveae provides a window into fungal endophytism.</title>
        <authorList>
            <person name="Gazis R."/>
            <person name="Kuo A."/>
            <person name="Riley R."/>
            <person name="LaButti K."/>
            <person name="Lipzen A."/>
            <person name="Lin J."/>
            <person name="Amirebrahimi M."/>
            <person name="Hesse C.N."/>
            <person name="Spatafora J.W."/>
            <person name="Henrissat B."/>
            <person name="Hainaut M."/>
            <person name="Grigoriev I.V."/>
            <person name="Hibbett D.S."/>
        </authorList>
    </citation>
    <scope>NUCLEOTIDE SEQUENCE [LARGE SCALE GENOMIC DNA]</scope>
    <source>
        <strain evidence="3 4">TC161</strain>
    </source>
</reference>
<evidence type="ECO:0000256" key="1">
    <source>
        <dbReference type="SAM" id="MobiDB-lite"/>
    </source>
</evidence>
<feature type="region of interest" description="Disordered" evidence="1">
    <location>
        <begin position="318"/>
        <end position="340"/>
    </location>
</feature>
<name>A0A165A3W1_XYLHT</name>
<feature type="compositionally biased region" description="Pro residues" evidence="1">
    <location>
        <begin position="564"/>
        <end position="573"/>
    </location>
</feature>
<evidence type="ECO:0000313" key="4">
    <source>
        <dbReference type="Proteomes" id="UP000076632"/>
    </source>
</evidence>
<accession>A0A165A3W1</accession>
<keyword evidence="4" id="KW-1185">Reference proteome</keyword>
<dbReference type="Proteomes" id="UP000076632">
    <property type="component" value="Unassembled WGS sequence"/>
</dbReference>
<keyword evidence="2" id="KW-1133">Transmembrane helix</keyword>
<proteinExistence type="predicted"/>
<dbReference type="GeneID" id="28898439"/>
<keyword evidence="2" id="KW-0472">Membrane</keyword>
<dbReference type="PANTHER" id="PTHR42055">
    <property type="entry name" value="YALI0E03476P"/>
    <property type="match status" value="1"/>
</dbReference>
<dbReference type="OrthoDB" id="5312133at2759"/>
<keyword evidence="2" id="KW-0812">Transmembrane</keyword>
<dbReference type="AlphaFoldDB" id="A0A165A3W1"/>
<protein>
    <submittedName>
        <fullName evidence="3">Uncharacterized protein</fullName>
    </submittedName>
</protein>